<dbReference type="KEGG" id="xla:121399321"/>
<dbReference type="Pfam" id="PF05380">
    <property type="entry name" value="Peptidase_A17"/>
    <property type="match status" value="1"/>
</dbReference>
<gene>
    <name evidence="4" type="primary">LOC121399321</name>
</gene>
<organism evidence="3 4">
    <name type="scientific">Xenopus laevis</name>
    <name type="common">African clawed frog</name>
    <dbReference type="NCBI Taxonomy" id="8355"/>
    <lineage>
        <taxon>Eukaryota</taxon>
        <taxon>Metazoa</taxon>
        <taxon>Chordata</taxon>
        <taxon>Craniata</taxon>
        <taxon>Vertebrata</taxon>
        <taxon>Euteleostomi</taxon>
        <taxon>Amphibia</taxon>
        <taxon>Batrachia</taxon>
        <taxon>Anura</taxon>
        <taxon>Pipoidea</taxon>
        <taxon>Pipidae</taxon>
        <taxon>Xenopodinae</taxon>
        <taxon>Xenopus</taxon>
        <taxon>Xenopus</taxon>
    </lineage>
</organism>
<keyword evidence="3" id="KW-1185">Reference proteome</keyword>
<dbReference type="OrthoDB" id="9909787at2759"/>
<dbReference type="RefSeq" id="XP_041435634.1">
    <property type="nucleotide sequence ID" value="XM_041579700.1"/>
</dbReference>
<evidence type="ECO:0000313" key="3">
    <source>
        <dbReference type="Proteomes" id="UP000186698"/>
    </source>
</evidence>
<reference evidence="4" key="1">
    <citation type="submission" date="2025-08" db="UniProtKB">
        <authorList>
            <consortium name="RefSeq"/>
        </authorList>
    </citation>
    <scope>IDENTIFICATION</scope>
    <source>
        <strain evidence="4">J_2021</strain>
        <tissue evidence="4">Erythrocytes</tissue>
    </source>
</reference>
<feature type="coiled-coil region" evidence="1">
    <location>
        <begin position="205"/>
        <end position="301"/>
    </location>
</feature>
<dbReference type="GeneID" id="121399321"/>
<proteinExistence type="predicted"/>
<evidence type="ECO:0000256" key="2">
    <source>
        <dbReference type="SAM" id="MobiDB-lite"/>
    </source>
</evidence>
<feature type="compositionally biased region" description="Basic and acidic residues" evidence="2">
    <location>
        <begin position="151"/>
        <end position="160"/>
    </location>
</feature>
<feature type="compositionally biased region" description="Low complexity" evidence="2">
    <location>
        <begin position="163"/>
        <end position="173"/>
    </location>
</feature>
<dbReference type="InterPro" id="IPR008042">
    <property type="entry name" value="Retrotrans_Pao"/>
</dbReference>
<dbReference type="SUPFAM" id="SSF56672">
    <property type="entry name" value="DNA/RNA polymerases"/>
    <property type="match status" value="1"/>
</dbReference>
<keyword evidence="1" id="KW-0175">Coiled coil</keyword>
<feature type="compositionally biased region" description="Basic and acidic residues" evidence="2">
    <location>
        <begin position="676"/>
        <end position="689"/>
    </location>
</feature>
<dbReference type="CDD" id="cd01644">
    <property type="entry name" value="RT_pepA17"/>
    <property type="match status" value="1"/>
</dbReference>
<feature type="compositionally biased region" description="Polar residues" evidence="2">
    <location>
        <begin position="1"/>
        <end position="14"/>
    </location>
</feature>
<feature type="region of interest" description="Disordered" evidence="2">
    <location>
        <begin position="1706"/>
        <end position="1734"/>
    </location>
</feature>
<evidence type="ECO:0000256" key="1">
    <source>
        <dbReference type="SAM" id="Coils"/>
    </source>
</evidence>
<dbReference type="PANTHER" id="PTHR47331">
    <property type="entry name" value="PHD-TYPE DOMAIN-CONTAINING PROTEIN"/>
    <property type="match status" value="1"/>
</dbReference>
<dbReference type="Proteomes" id="UP000186698">
    <property type="component" value="Chromosome 1S"/>
</dbReference>
<sequence length="1734" mass="195553">MSQQGSVHSFSTEAKQVHHAPELTDIQGENPIYTAEQSVRPKRIIKPSQKSRENYEITRDEFSSNLSELWDRTVQCMSVLSHSNNDAADLRDCINRLSANYESYQRLSAKYTTFLKDTNIEESSAELTRSEALDQERVLLVQSTKDKAELKITHLQETRSHRSTSSRLTSRSSKTSHSRKSTLSDKLIEARANAEAVKVQISYAKREVKLKAEVAKQQAEVARQQSEAAAEVAKQQAEVARHQAEAAAEAARQQSEAAAEVARKQAEAARKRAEMEAELEILQMEKEKAAAIARLKVFEQALGEWHEPDCPIPAESEDPVERTSKYVLNQDSSNDNQSILQNPRITPATHNTGQPLLPVTTNTAVPYSTQTMELPLLTQRQTNYTDVVTQHEMIPPTISQVNSSDKPQFKLEPASALETKPLLNAYATSFYPGSSHLYTPGSLYNPQVPQVTQAPKSERSDLSDFARYMIRRELINVSLSRFDGCPENYRAWRSTFKAAIADLNLTAKEELDLLIKWLGPESADRVKRLRAVHVDYPDAGLAAAWGRLEQTYGSSEAIESALFKRLQSFPKITNKDNHKLQELSDLLMELELAKADPRLSGLSYLDTAHGVNPVVLKLPYGLQEKWATVGSKYKKQYNVSFPPFSYFCKFISDYAWVKNDPSFSFSEPNLSASSSARHDNTATKHRDLRGTVSVRKTDIPPATNSLADKTSAGKTEDPNRQCPIHRKPHPLKKCRGFRARSLEERKELLQKFGVCYKCCASSDHFAKDCKTVIKCTECSSDKHIAAMHPTPLPDSPQSPTPISNHGGEEQGCVPASTKISTSCTEVCGEGYSPKCCAKVCLVRVYPEGRPEKAIKTYAMLDDQSNRSLARPQFFEIFNIKGDAEPYTLNTCAGHIETLGRRATGYIISSIKGNIHLPLPTLIECDEIPNNREEIPTPEAACHQPHLRHLASQIPAIEKDAEILLLLGRDILRVHKVRQQCNGPHDAPYAQRLDLGWVIVGDVCLDKMHRPSEVDSFKTHVLQSGQATHFTPCPHHFEVKENPKYMIPVSSVTPIFCDDNFGDTVFHTTSDDNKIAPSIEDKEFIKIMDTEFFKDNSNSWVAPLPFRSTRIKLPNNHEQAMSRFASLQRTLKSKPEMKEHFIAFMKKIFDNDHAEPAPPLQEHDECWYLPSFGVYHPRKPKQIRVVFDSSAKYQGTSLNDVLLTGPNLTNNLVGVLMRFRREPVAITADIQQMFHCFIVREDHRNFLRFLWHRNNDINSEVMEYRMKVHVFGNSPSPAVATYGLRRTACEGKCEYGADAQHFVERDFYVDDGLKSLPTDQEAIDLLRRTQCMLSEANLRLHKIASNSTAVMKAFHSDDHATEFKDLNLGTDEPPIQRSLGLRWDLLHDTFGFQVTVADKPFTRRGVLSIVNSLYDPLGFVAPITIQGKSLLRQLSETVKDWDTPLPIDKQSKWESWKHSLKALEELHIPRCYTSNSLAANQEREIHIFSDASTEAIAVVAYLKVRDTCGQPHVGFLFGKAKLAPKPEHTIPRLELCGAVLAVEIADFILCELDIQIDAVKFYTDSKVVLGYIYNQTRRFYVYVSNRIERIRKSTKPEQWHYVPSELNPADHATRPVSTAIFAGTTWLAGPEFLLDCSEATTTADAFRLLDPDKDSEIRPEVSTLVTRVNQGSNLGCQRFEHFSKWTRLVLTITRSVCYNQLKASGSSVCRPRISGHPHPSHSSHPENWKCPHSTW</sequence>
<dbReference type="PANTHER" id="PTHR47331:SF7">
    <property type="match status" value="1"/>
</dbReference>
<name>A0A8J1M1S2_XENLA</name>
<dbReference type="InterPro" id="IPR043502">
    <property type="entry name" value="DNA/RNA_pol_sf"/>
</dbReference>
<accession>A0A8J1M1S2</accession>
<feature type="region of interest" description="Disordered" evidence="2">
    <location>
        <begin position="1"/>
        <end position="51"/>
    </location>
</feature>
<evidence type="ECO:0000313" key="4">
    <source>
        <dbReference type="RefSeq" id="XP_041435634.1"/>
    </source>
</evidence>
<feature type="region of interest" description="Disordered" evidence="2">
    <location>
        <begin position="668"/>
        <end position="725"/>
    </location>
</feature>
<protein>
    <submittedName>
        <fullName evidence="4">Uncharacterized protein LOC121399321</fullName>
    </submittedName>
</protein>
<feature type="region of interest" description="Disordered" evidence="2">
    <location>
        <begin position="151"/>
        <end position="184"/>
    </location>
</feature>